<feature type="region of interest" description="Disordered" evidence="1">
    <location>
        <begin position="1"/>
        <end position="20"/>
    </location>
</feature>
<sequence>MPPWGPRGRRSNRLVSGCSSTKTRKASFMIGGCHKRSRWSSGTLRSYISLSSSAAPPIHQSSEM</sequence>
<dbReference type="EMBL" id="WNYA01000004">
    <property type="protein sequence ID" value="KAG8577811.1"/>
    <property type="molecule type" value="Genomic_DNA"/>
</dbReference>
<organism evidence="2 3">
    <name type="scientific">Engystomops pustulosus</name>
    <name type="common">Tungara frog</name>
    <name type="synonym">Physalaemus pustulosus</name>
    <dbReference type="NCBI Taxonomy" id="76066"/>
    <lineage>
        <taxon>Eukaryota</taxon>
        <taxon>Metazoa</taxon>
        <taxon>Chordata</taxon>
        <taxon>Craniata</taxon>
        <taxon>Vertebrata</taxon>
        <taxon>Euteleostomi</taxon>
        <taxon>Amphibia</taxon>
        <taxon>Batrachia</taxon>
        <taxon>Anura</taxon>
        <taxon>Neobatrachia</taxon>
        <taxon>Hyloidea</taxon>
        <taxon>Leptodactylidae</taxon>
        <taxon>Leiuperinae</taxon>
        <taxon>Engystomops</taxon>
    </lineage>
</organism>
<dbReference type="Proteomes" id="UP000824782">
    <property type="component" value="Unassembled WGS sequence"/>
</dbReference>
<gene>
    <name evidence="2" type="ORF">GDO81_010301</name>
</gene>
<accession>A0AAV7BYQ6</accession>
<name>A0AAV7BYQ6_ENGPU</name>
<dbReference type="AlphaFoldDB" id="A0AAV7BYQ6"/>
<protein>
    <submittedName>
        <fullName evidence="2">Uncharacterized protein</fullName>
    </submittedName>
</protein>
<reference evidence="2" key="1">
    <citation type="thesis" date="2020" institute="ProQuest LLC" country="789 East Eisenhower Parkway, Ann Arbor, MI, USA">
        <title>Comparative Genomics and Chromosome Evolution.</title>
        <authorList>
            <person name="Mudd A.B."/>
        </authorList>
    </citation>
    <scope>NUCLEOTIDE SEQUENCE</scope>
    <source>
        <strain evidence="2">237g6f4</strain>
        <tissue evidence="2">Blood</tissue>
    </source>
</reference>
<comment type="caution">
    <text evidence="2">The sequence shown here is derived from an EMBL/GenBank/DDBJ whole genome shotgun (WGS) entry which is preliminary data.</text>
</comment>
<evidence type="ECO:0000313" key="2">
    <source>
        <dbReference type="EMBL" id="KAG8577811.1"/>
    </source>
</evidence>
<keyword evidence="3" id="KW-1185">Reference proteome</keyword>
<evidence type="ECO:0000313" key="3">
    <source>
        <dbReference type="Proteomes" id="UP000824782"/>
    </source>
</evidence>
<evidence type="ECO:0000256" key="1">
    <source>
        <dbReference type="SAM" id="MobiDB-lite"/>
    </source>
</evidence>
<proteinExistence type="predicted"/>